<name>A0A6F8U094_9GAMM</name>
<evidence type="ECO:0000313" key="4">
    <source>
        <dbReference type="EMBL" id="BCB06556.1"/>
    </source>
</evidence>
<keyword evidence="5" id="KW-1185">Reference proteome</keyword>
<gene>
    <name evidence="4" type="ORF">HHSLTHF2_04460</name>
</gene>
<reference evidence="4 5" key="1">
    <citation type="submission" date="2020-03" db="EMBL/GenBank/DDBJ databases">
        <title>Complete Genome Sequence of Halomonas hydrothermalis Strain Slthf2, Halophilic Bacterium Isolated from Deep-Sea Hydrothermal-Vent Environments.</title>
        <authorList>
            <person name="Takeyama N."/>
            <person name="Huang M."/>
            <person name="Sato K."/>
            <person name="Galipon J."/>
            <person name="Arakawa K."/>
        </authorList>
    </citation>
    <scope>NUCLEOTIDE SEQUENCE [LARGE SCALE GENOMIC DNA]</scope>
    <source>
        <strain evidence="4 5">Slthf2</strain>
    </source>
</reference>
<dbReference type="PANTHER" id="PTHR30537">
    <property type="entry name" value="HTH-TYPE TRANSCRIPTIONAL REGULATOR"/>
    <property type="match status" value="1"/>
</dbReference>
<dbReference type="Pfam" id="PF00126">
    <property type="entry name" value="HTH_1"/>
    <property type="match status" value="1"/>
</dbReference>
<dbReference type="PROSITE" id="PS50931">
    <property type="entry name" value="HTH_LYSR"/>
    <property type="match status" value="1"/>
</dbReference>
<organism evidence="4 5">
    <name type="scientific">Halomonas hydrothermalis</name>
    <dbReference type="NCBI Taxonomy" id="115561"/>
    <lineage>
        <taxon>Bacteria</taxon>
        <taxon>Pseudomonadati</taxon>
        <taxon>Pseudomonadota</taxon>
        <taxon>Gammaproteobacteria</taxon>
        <taxon>Oceanospirillales</taxon>
        <taxon>Halomonadaceae</taxon>
        <taxon>Halomonas</taxon>
    </lineage>
</organism>
<dbReference type="PANTHER" id="PTHR30537:SF26">
    <property type="entry name" value="GLYCINE CLEAVAGE SYSTEM TRANSCRIPTIONAL ACTIVATOR"/>
    <property type="match status" value="1"/>
</dbReference>
<comment type="similarity">
    <text evidence="1">Belongs to the LysR transcriptional regulatory family.</text>
</comment>
<dbReference type="RefSeq" id="WP_232060311.1">
    <property type="nucleotide sequence ID" value="NZ_AP022843.1"/>
</dbReference>
<evidence type="ECO:0000259" key="3">
    <source>
        <dbReference type="PROSITE" id="PS50931"/>
    </source>
</evidence>
<dbReference type="InterPro" id="IPR036388">
    <property type="entry name" value="WH-like_DNA-bd_sf"/>
</dbReference>
<dbReference type="AlphaFoldDB" id="A0A6F8U094"/>
<feature type="domain" description="HTH lysR-type" evidence="3">
    <location>
        <begin position="5"/>
        <end position="44"/>
    </location>
</feature>
<proteinExistence type="inferred from homology"/>
<dbReference type="InterPro" id="IPR036390">
    <property type="entry name" value="WH_DNA-bd_sf"/>
</dbReference>
<feature type="region of interest" description="Disordered" evidence="2">
    <location>
        <begin position="70"/>
        <end position="90"/>
    </location>
</feature>
<sequence length="90" mass="9527">MSIFPPLTAIQCFEASARHLSFTRAGDELNLTQSAVSKQVAQMELVLPSPVPPCAQAPADHFLGLTLSNRSAQDTRPGGDVDSLHAVLQG</sequence>
<dbReference type="InterPro" id="IPR000847">
    <property type="entry name" value="LysR_HTH_N"/>
</dbReference>
<evidence type="ECO:0000313" key="5">
    <source>
        <dbReference type="Proteomes" id="UP000502259"/>
    </source>
</evidence>
<accession>A0A6F8U094</accession>
<dbReference type="Proteomes" id="UP000502259">
    <property type="component" value="Chromosome"/>
</dbReference>
<dbReference type="GO" id="GO:0003700">
    <property type="term" value="F:DNA-binding transcription factor activity"/>
    <property type="evidence" value="ECO:0007669"/>
    <property type="project" value="InterPro"/>
</dbReference>
<dbReference type="Gene3D" id="1.10.10.10">
    <property type="entry name" value="Winged helix-like DNA-binding domain superfamily/Winged helix DNA-binding domain"/>
    <property type="match status" value="1"/>
</dbReference>
<dbReference type="SUPFAM" id="SSF46785">
    <property type="entry name" value="Winged helix' DNA-binding domain"/>
    <property type="match status" value="1"/>
</dbReference>
<dbReference type="EMBL" id="AP022843">
    <property type="protein sequence ID" value="BCB06556.1"/>
    <property type="molecule type" value="Genomic_DNA"/>
</dbReference>
<dbReference type="GO" id="GO:0043565">
    <property type="term" value="F:sequence-specific DNA binding"/>
    <property type="evidence" value="ECO:0007669"/>
    <property type="project" value="TreeGrafter"/>
</dbReference>
<protein>
    <recommendedName>
        <fullName evidence="3">HTH lysR-type domain-containing protein</fullName>
    </recommendedName>
</protein>
<dbReference type="GO" id="GO:0006351">
    <property type="term" value="P:DNA-templated transcription"/>
    <property type="evidence" value="ECO:0007669"/>
    <property type="project" value="TreeGrafter"/>
</dbReference>
<dbReference type="InterPro" id="IPR058163">
    <property type="entry name" value="LysR-type_TF_proteobact-type"/>
</dbReference>
<evidence type="ECO:0000256" key="1">
    <source>
        <dbReference type="ARBA" id="ARBA00009437"/>
    </source>
</evidence>
<evidence type="ECO:0000256" key="2">
    <source>
        <dbReference type="SAM" id="MobiDB-lite"/>
    </source>
</evidence>